<feature type="compositionally biased region" description="Polar residues" evidence="1">
    <location>
        <begin position="21"/>
        <end position="30"/>
    </location>
</feature>
<name>A0A6A6VNW8_9PLEO</name>
<organism evidence="3 4">
    <name type="scientific">Sporormia fimetaria CBS 119925</name>
    <dbReference type="NCBI Taxonomy" id="1340428"/>
    <lineage>
        <taxon>Eukaryota</taxon>
        <taxon>Fungi</taxon>
        <taxon>Dikarya</taxon>
        <taxon>Ascomycota</taxon>
        <taxon>Pezizomycotina</taxon>
        <taxon>Dothideomycetes</taxon>
        <taxon>Pleosporomycetidae</taxon>
        <taxon>Pleosporales</taxon>
        <taxon>Sporormiaceae</taxon>
        <taxon>Sporormia</taxon>
    </lineage>
</organism>
<reference evidence="3" key="1">
    <citation type="journal article" date="2020" name="Stud. Mycol.">
        <title>101 Dothideomycetes genomes: a test case for predicting lifestyles and emergence of pathogens.</title>
        <authorList>
            <person name="Haridas S."/>
            <person name="Albert R."/>
            <person name="Binder M."/>
            <person name="Bloem J."/>
            <person name="Labutti K."/>
            <person name="Salamov A."/>
            <person name="Andreopoulos B."/>
            <person name="Baker S."/>
            <person name="Barry K."/>
            <person name="Bills G."/>
            <person name="Bluhm B."/>
            <person name="Cannon C."/>
            <person name="Castanera R."/>
            <person name="Culley D."/>
            <person name="Daum C."/>
            <person name="Ezra D."/>
            <person name="Gonzalez J."/>
            <person name="Henrissat B."/>
            <person name="Kuo A."/>
            <person name="Liang C."/>
            <person name="Lipzen A."/>
            <person name="Lutzoni F."/>
            <person name="Magnuson J."/>
            <person name="Mondo S."/>
            <person name="Nolan M."/>
            <person name="Ohm R."/>
            <person name="Pangilinan J."/>
            <person name="Park H.-J."/>
            <person name="Ramirez L."/>
            <person name="Alfaro M."/>
            <person name="Sun H."/>
            <person name="Tritt A."/>
            <person name="Yoshinaga Y."/>
            <person name="Zwiers L.-H."/>
            <person name="Turgeon B."/>
            <person name="Goodwin S."/>
            <person name="Spatafora J."/>
            <person name="Crous P."/>
            <person name="Grigoriev I."/>
        </authorList>
    </citation>
    <scope>NUCLEOTIDE SEQUENCE</scope>
    <source>
        <strain evidence="3">CBS 119925</strain>
    </source>
</reference>
<sequence>MASERQALQYTPYSPDHLHESNTPLPTSASIERGREKETTPTTVSTPDSPNPYKRTPAFYRALFITTIYISTTIILCLTILHFATPITIPFPFAPVLNYYIPPEERVFGVDMQQECENLDEGYGADGRFVDECVGKLRLIRGTFAGVVVGVVLLQLWSVRVIWRAWVRRWREQWLGREEEGVGLGGGDGDVDGDGDVGEAKV</sequence>
<evidence type="ECO:0000256" key="1">
    <source>
        <dbReference type="SAM" id="MobiDB-lite"/>
    </source>
</evidence>
<keyword evidence="4" id="KW-1185">Reference proteome</keyword>
<keyword evidence="2" id="KW-0812">Transmembrane</keyword>
<keyword evidence="2" id="KW-1133">Transmembrane helix</keyword>
<feature type="transmembrane region" description="Helical" evidence="2">
    <location>
        <begin position="144"/>
        <end position="163"/>
    </location>
</feature>
<proteinExistence type="predicted"/>
<dbReference type="Proteomes" id="UP000799440">
    <property type="component" value="Unassembled WGS sequence"/>
</dbReference>
<feature type="compositionally biased region" description="Polar residues" evidence="1">
    <location>
        <begin position="1"/>
        <end position="12"/>
    </location>
</feature>
<evidence type="ECO:0000256" key="2">
    <source>
        <dbReference type="SAM" id="Phobius"/>
    </source>
</evidence>
<feature type="transmembrane region" description="Helical" evidence="2">
    <location>
        <begin position="62"/>
        <end position="84"/>
    </location>
</feature>
<evidence type="ECO:0000313" key="3">
    <source>
        <dbReference type="EMBL" id="KAF2751446.1"/>
    </source>
</evidence>
<gene>
    <name evidence="3" type="ORF">M011DRAFT_483364</name>
</gene>
<keyword evidence="2" id="KW-0472">Membrane</keyword>
<protein>
    <submittedName>
        <fullName evidence="3">Uncharacterized protein</fullName>
    </submittedName>
</protein>
<dbReference type="AlphaFoldDB" id="A0A6A6VNW8"/>
<feature type="region of interest" description="Disordered" evidence="1">
    <location>
        <begin position="1"/>
        <end position="51"/>
    </location>
</feature>
<dbReference type="EMBL" id="MU006562">
    <property type="protein sequence ID" value="KAF2751446.1"/>
    <property type="molecule type" value="Genomic_DNA"/>
</dbReference>
<accession>A0A6A6VNW8</accession>
<evidence type="ECO:0000313" key="4">
    <source>
        <dbReference type="Proteomes" id="UP000799440"/>
    </source>
</evidence>
<feature type="compositionally biased region" description="Low complexity" evidence="1">
    <location>
        <begin position="40"/>
        <end position="51"/>
    </location>
</feature>